<name>A0ABM5Z1D9_9BURK</name>
<proteinExistence type="predicted"/>
<reference evidence="1 2" key="1">
    <citation type="submission" date="2015-11" db="EMBL/GenBank/DDBJ databases">
        <title>Exploring the genomic traits of fungus-feeding bacterial genus Collimonas.</title>
        <authorList>
            <person name="Song C."/>
            <person name="Schmidt R."/>
            <person name="de Jager V."/>
            <person name="Krzyzanowska D."/>
            <person name="Jongedijk E."/>
            <person name="Cankar K."/>
            <person name="Beekwilder J."/>
            <person name="van Veen A."/>
            <person name="de Boer W."/>
            <person name="van Veen J.A."/>
            <person name="Garbeva P."/>
        </authorList>
    </citation>
    <scope>NUCLEOTIDE SEQUENCE [LARGE SCALE GENOMIC DNA]</scope>
    <source>
        <strain evidence="1 2">Ter291</strain>
    </source>
</reference>
<gene>
    <name evidence="1" type="ORF">CPter291_0472</name>
</gene>
<evidence type="ECO:0000313" key="2">
    <source>
        <dbReference type="Proteomes" id="UP000074914"/>
    </source>
</evidence>
<dbReference type="Proteomes" id="UP000074914">
    <property type="component" value="Chromosome"/>
</dbReference>
<keyword evidence="2" id="KW-1185">Reference proteome</keyword>
<sequence>MSIATVHAATQTTAIYLKRKKVPVSNIVLDMLEILDSK</sequence>
<protein>
    <submittedName>
        <fullName evidence="1">Uncharacterized protein</fullName>
    </submittedName>
</protein>
<dbReference type="EMBL" id="CP013236">
    <property type="protein sequence ID" value="AMP12758.1"/>
    <property type="molecule type" value="Genomic_DNA"/>
</dbReference>
<evidence type="ECO:0000313" key="1">
    <source>
        <dbReference type="EMBL" id="AMP12758.1"/>
    </source>
</evidence>
<accession>A0ABM5Z1D9</accession>
<organism evidence="1 2">
    <name type="scientific">Collimonas pratensis</name>
    <dbReference type="NCBI Taxonomy" id="279113"/>
    <lineage>
        <taxon>Bacteria</taxon>
        <taxon>Pseudomonadati</taxon>
        <taxon>Pseudomonadota</taxon>
        <taxon>Betaproteobacteria</taxon>
        <taxon>Burkholderiales</taxon>
        <taxon>Oxalobacteraceae</taxon>
        <taxon>Collimonas</taxon>
    </lineage>
</organism>